<sequence>MSLSRATSFNCTNVKSFFDNLAKILDRERLDPTAAGIAHTASISEPTAAVTLPVASQHYSAPATVSLTSVGVFSPVAVCPFPKAEARKVSTMGRKRKVTAILTDTLNNCALEHTCVRL</sequence>
<comment type="caution">
    <text evidence="1">The sequence shown here is derived from an EMBL/GenBank/DDBJ whole genome shotgun (WGS) entry which is preliminary data.</text>
</comment>
<protein>
    <submittedName>
        <fullName evidence="1">Uncharacterized protein</fullName>
    </submittedName>
</protein>
<accession>A0AAD7RC98</accession>
<name>A0AAD7RC98_9TELE</name>
<dbReference type="AlphaFoldDB" id="A0AAD7RC98"/>
<reference evidence="1" key="1">
    <citation type="journal article" date="2023" name="Science">
        <title>Genome structures resolve the early diversification of teleost fishes.</title>
        <authorList>
            <person name="Parey E."/>
            <person name="Louis A."/>
            <person name="Montfort J."/>
            <person name="Bouchez O."/>
            <person name="Roques C."/>
            <person name="Iampietro C."/>
            <person name="Lluch J."/>
            <person name="Castinel A."/>
            <person name="Donnadieu C."/>
            <person name="Desvignes T."/>
            <person name="Floi Bucao C."/>
            <person name="Jouanno E."/>
            <person name="Wen M."/>
            <person name="Mejri S."/>
            <person name="Dirks R."/>
            <person name="Jansen H."/>
            <person name="Henkel C."/>
            <person name="Chen W.J."/>
            <person name="Zahm M."/>
            <person name="Cabau C."/>
            <person name="Klopp C."/>
            <person name="Thompson A.W."/>
            <person name="Robinson-Rechavi M."/>
            <person name="Braasch I."/>
            <person name="Lecointre G."/>
            <person name="Bobe J."/>
            <person name="Postlethwait J.H."/>
            <person name="Berthelot C."/>
            <person name="Roest Crollius H."/>
            <person name="Guiguen Y."/>
        </authorList>
    </citation>
    <scope>NUCLEOTIDE SEQUENCE</scope>
    <source>
        <strain evidence="1">NC1722</strain>
    </source>
</reference>
<dbReference type="Proteomes" id="UP001221898">
    <property type="component" value="Unassembled WGS sequence"/>
</dbReference>
<dbReference type="EMBL" id="JAINUG010000359">
    <property type="protein sequence ID" value="KAJ8377268.1"/>
    <property type="molecule type" value="Genomic_DNA"/>
</dbReference>
<keyword evidence="2" id="KW-1185">Reference proteome</keyword>
<evidence type="ECO:0000313" key="2">
    <source>
        <dbReference type="Proteomes" id="UP001221898"/>
    </source>
</evidence>
<evidence type="ECO:0000313" key="1">
    <source>
        <dbReference type="EMBL" id="KAJ8377268.1"/>
    </source>
</evidence>
<organism evidence="1 2">
    <name type="scientific">Aldrovandia affinis</name>
    <dbReference type="NCBI Taxonomy" id="143900"/>
    <lineage>
        <taxon>Eukaryota</taxon>
        <taxon>Metazoa</taxon>
        <taxon>Chordata</taxon>
        <taxon>Craniata</taxon>
        <taxon>Vertebrata</taxon>
        <taxon>Euteleostomi</taxon>
        <taxon>Actinopterygii</taxon>
        <taxon>Neopterygii</taxon>
        <taxon>Teleostei</taxon>
        <taxon>Notacanthiformes</taxon>
        <taxon>Halosauridae</taxon>
        <taxon>Aldrovandia</taxon>
    </lineage>
</organism>
<proteinExistence type="predicted"/>
<gene>
    <name evidence="1" type="ORF">AAFF_G00261770</name>
</gene>